<organism evidence="1">
    <name type="scientific">Chelonus inanitus</name>
    <dbReference type="NCBI Taxonomy" id="49201"/>
    <lineage>
        <taxon>Eukaryota</taxon>
        <taxon>Metazoa</taxon>
        <taxon>Ecdysozoa</taxon>
        <taxon>Arthropoda</taxon>
        <taxon>Hexapoda</taxon>
        <taxon>Insecta</taxon>
        <taxon>Pterygota</taxon>
        <taxon>Neoptera</taxon>
        <taxon>Endopterygota</taxon>
        <taxon>Hymenoptera</taxon>
        <taxon>Apocrita</taxon>
        <taxon>Ichneumonoidea</taxon>
        <taxon>Braconidae</taxon>
        <taxon>Cheloninae</taxon>
        <taxon>Chelonus</taxon>
    </lineage>
</organism>
<proteinExistence type="evidence at transcript level"/>
<accession>B9W4C1</accession>
<protein>
    <submittedName>
        <fullName evidence="1">PmV-like protein</fullName>
    </submittedName>
</protein>
<reference evidence="1" key="1">
    <citation type="journal article" date="2009" name="Science">
        <title>Polydnaviruses of Braconid Wasps Derive from an Ancestral Nudivirus.</title>
        <authorList>
            <person name="Bezier A."/>
            <person name="Annaheim M."/>
            <person name="Herbiniere J."/>
            <person name="Wetterwald C."/>
            <person name="Gyapay G."/>
            <person name="Bernard-Samain S."/>
            <person name="Wincker P."/>
            <person name="Roditi I."/>
            <person name="Heller M."/>
            <person name="Belgahzi M."/>
            <person name="Pfister-Wilhem R."/>
            <person name="Periquet G."/>
            <person name="Dupuy C."/>
            <person name="Huguet E."/>
            <person name="Volkoff A.N."/>
            <person name="Lanzrein B."/>
            <person name="Drezen J.M."/>
        </authorList>
    </citation>
    <scope>NUCLEOTIDE SEQUENCE</scope>
    <source>
        <tissue evidence="1">Ovary</tissue>
    </source>
</reference>
<dbReference type="EMBL" id="FM201597">
    <property type="protein sequence ID" value="CAR40204.1"/>
    <property type="molecule type" value="mRNA"/>
</dbReference>
<gene>
    <name evidence="1" type="primary">PmV-like</name>
</gene>
<sequence length="227" mass="26639">MYIDQPVINFESHDLKSKISHEINHALNENMLRDMEKAPYTYSAVYEEFLKNLYLTLIHSMIGDADLVVNQIKFVTVDQPLFEPIILVEDESSQLLHVLSRSMFQKIFYSRGNFTIIHNDNQLRDLHSNELEPSSIMMLTLKNFDVELNDEAIRVSNAVTMKLLTCYVVAEHAVMHYCLYLKNRDTKNPDYGHNNLKNLSSRSHNYLFLYKLISTKKDDNVDQYVRR</sequence>
<dbReference type="AlphaFoldDB" id="B9W4C1"/>
<name>B9W4C1_9HYME</name>
<evidence type="ECO:0000313" key="1">
    <source>
        <dbReference type="EMBL" id="CAR40204.1"/>
    </source>
</evidence>